<dbReference type="EMBL" id="QPJS01000009">
    <property type="protein sequence ID" value="RCX01086.1"/>
    <property type="molecule type" value="Genomic_DNA"/>
</dbReference>
<keyword evidence="1" id="KW-0472">Membrane</keyword>
<reference evidence="3 4" key="1">
    <citation type="submission" date="2018-07" db="EMBL/GenBank/DDBJ databases">
        <title>Genomic Encyclopedia of Type Strains, Phase IV (KMG-IV): sequencing the most valuable type-strain genomes for metagenomic binning, comparative biology and taxonomic classification.</title>
        <authorList>
            <person name="Goeker M."/>
        </authorList>
    </citation>
    <scope>NUCLEOTIDE SEQUENCE [LARGE SCALE GENOMIC DNA]</scope>
    <source>
        <strain evidence="3 4">DSM 21410</strain>
    </source>
</reference>
<dbReference type="Proteomes" id="UP000253517">
    <property type="component" value="Unassembled WGS sequence"/>
</dbReference>
<keyword evidence="3" id="KW-0808">Transferase</keyword>
<gene>
    <name evidence="3" type="ORF">DES35_10912</name>
</gene>
<dbReference type="SUPFAM" id="SSF53448">
    <property type="entry name" value="Nucleotide-diphospho-sugar transferases"/>
    <property type="match status" value="1"/>
</dbReference>
<dbReference type="PANTHER" id="PTHR43179">
    <property type="entry name" value="RHAMNOSYLTRANSFERASE WBBL"/>
    <property type="match status" value="1"/>
</dbReference>
<dbReference type="RefSeq" id="WP_114366586.1">
    <property type="nucleotide sequence ID" value="NZ_BHZF01000007.1"/>
</dbReference>
<dbReference type="Pfam" id="PF00535">
    <property type="entry name" value="Glycos_transf_2"/>
    <property type="match status" value="1"/>
</dbReference>
<evidence type="ECO:0000259" key="2">
    <source>
        <dbReference type="Pfam" id="PF00535"/>
    </source>
</evidence>
<dbReference type="CDD" id="cd04186">
    <property type="entry name" value="GT_2_like_c"/>
    <property type="match status" value="1"/>
</dbReference>
<keyword evidence="4" id="KW-1185">Reference proteome</keyword>
<feature type="transmembrane region" description="Helical" evidence="1">
    <location>
        <begin position="265"/>
        <end position="284"/>
    </location>
</feature>
<keyword evidence="1" id="KW-0812">Transmembrane</keyword>
<organism evidence="3 4">
    <name type="scientific">Schleiferia thermophila</name>
    <dbReference type="NCBI Taxonomy" id="884107"/>
    <lineage>
        <taxon>Bacteria</taxon>
        <taxon>Pseudomonadati</taxon>
        <taxon>Bacteroidota</taxon>
        <taxon>Flavobacteriia</taxon>
        <taxon>Flavobacteriales</taxon>
        <taxon>Schleiferiaceae</taxon>
        <taxon>Schleiferia</taxon>
    </lineage>
</organism>
<dbReference type="PANTHER" id="PTHR43179:SF7">
    <property type="entry name" value="RHAMNOSYLTRANSFERASE WBBL"/>
    <property type="match status" value="1"/>
</dbReference>
<proteinExistence type="predicted"/>
<dbReference type="InterPro" id="IPR029044">
    <property type="entry name" value="Nucleotide-diphossugar_trans"/>
</dbReference>
<protein>
    <submittedName>
        <fullName evidence="3">GT2 family glycosyltransferase</fullName>
    </submittedName>
</protein>
<dbReference type="Gene3D" id="3.90.550.10">
    <property type="entry name" value="Spore Coat Polysaccharide Biosynthesis Protein SpsA, Chain A"/>
    <property type="match status" value="1"/>
</dbReference>
<evidence type="ECO:0000313" key="3">
    <source>
        <dbReference type="EMBL" id="RCX01086.1"/>
    </source>
</evidence>
<keyword evidence="1" id="KW-1133">Transmembrane helix</keyword>
<accession>A0A368ZYB1</accession>
<sequence length="624" mass="70860">MEVRPDISVVIVSYNVCHYLKLCLDSVFKAANGHGIEVFVVDNASSDDSVDMVKQNFPQVRLIANSQNLGFSRANNIALKEAKGAYHLLLNPDTIVPETIFDTCLKIMKEHPEVGAAGIRMIDGSGHFLPESKRGLPTPRVSFFKITGLYRLFPGSAVVNKYYLGNTSPLENQYVEILAGAFMLVKSEVAEEIGYLPEEYFMYGEDIDFSYQILRKGYKNFYIAEDKILHFKGESTKKGTLNYVYVFYKAMALFSAKYFGKGNAFFYNILISIGIIFTALIAALKRLIISLGLPVFEFLAIYAGFWYVHDYWEKNHRFISGGEYPDVYVYGILPLYTVLLVTGVLLSGGYKRHQKANSAFRGLLFGFVVILILYALSPENWRFSRAIIVLGTLWAFLWSFIYRNVLLSLNIIEIAKKTTLLSTVLITKNPDSLTNQLPKNLSVKCINPEVVKSELPQLKLFFLIAQPDYVVFDSDTVSYRESLDILEKLSTIHTTFLFKIPTENVFVGTGEILNLSSGQNKLESQKIPVIKLIYDFLLTLLICFGFFPKVKARYNVKFDHLFEILKGNMLLFGYGNAQKSIVDINTVINNSNNLLPIETLYEFQVNFNPLHSLRILRMLDKVTF</sequence>
<dbReference type="AlphaFoldDB" id="A0A368ZYB1"/>
<feature type="transmembrane region" description="Helical" evidence="1">
    <location>
        <begin position="358"/>
        <end position="377"/>
    </location>
</feature>
<dbReference type="InterPro" id="IPR001173">
    <property type="entry name" value="Glyco_trans_2-like"/>
</dbReference>
<evidence type="ECO:0000256" key="1">
    <source>
        <dbReference type="SAM" id="Phobius"/>
    </source>
</evidence>
<dbReference type="GO" id="GO:0016740">
    <property type="term" value="F:transferase activity"/>
    <property type="evidence" value="ECO:0007669"/>
    <property type="project" value="UniProtKB-KW"/>
</dbReference>
<feature type="transmembrane region" description="Helical" evidence="1">
    <location>
        <begin position="383"/>
        <end position="402"/>
    </location>
</feature>
<feature type="transmembrane region" description="Helical" evidence="1">
    <location>
        <begin position="529"/>
        <end position="547"/>
    </location>
</feature>
<name>A0A368ZYB1_9FLAO</name>
<evidence type="ECO:0000313" key="4">
    <source>
        <dbReference type="Proteomes" id="UP000253517"/>
    </source>
</evidence>
<feature type="domain" description="Glycosyltransferase 2-like" evidence="2">
    <location>
        <begin position="8"/>
        <end position="132"/>
    </location>
</feature>
<comment type="caution">
    <text evidence="3">The sequence shown here is derived from an EMBL/GenBank/DDBJ whole genome shotgun (WGS) entry which is preliminary data.</text>
</comment>
<feature type="transmembrane region" description="Helical" evidence="1">
    <location>
        <begin position="328"/>
        <end position="346"/>
    </location>
</feature>
<feature type="transmembrane region" description="Helical" evidence="1">
    <location>
        <begin position="291"/>
        <end position="308"/>
    </location>
</feature>